<dbReference type="GO" id="GO:0070403">
    <property type="term" value="F:NAD+ binding"/>
    <property type="evidence" value="ECO:0007669"/>
    <property type="project" value="InterPro"/>
</dbReference>
<keyword evidence="7" id="KW-0520">NAD</keyword>
<comment type="subcellular location">
    <subcellularLocation>
        <location evidence="2">Golgi apparatus membrane</location>
        <topology evidence="2">Single-pass type II membrane protein</topology>
    </subcellularLocation>
    <subcellularLocation>
        <location evidence="12">Golgi apparatus</location>
        <location evidence="12">Golgi stack membrane</location>
    </subcellularLocation>
</comment>
<proteinExistence type="predicted"/>
<dbReference type="Gene3D" id="3.40.50.720">
    <property type="entry name" value="NAD(P)-binding Rossmann-like Domain"/>
    <property type="match status" value="1"/>
</dbReference>
<evidence type="ECO:0000256" key="12">
    <source>
        <dbReference type="ARBA" id="ARBA00037859"/>
    </source>
</evidence>
<keyword evidence="8" id="KW-0333">Golgi apparatus</keyword>
<dbReference type="GO" id="GO:0033320">
    <property type="term" value="P:UDP-D-xylose biosynthetic process"/>
    <property type="evidence" value="ECO:0007669"/>
    <property type="project" value="UniProtKB-UniPathway"/>
</dbReference>
<dbReference type="PANTHER" id="PTHR43078:SF6">
    <property type="entry name" value="UDP-GLUCURONIC ACID DECARBOXYLASE 1"/>
    <property type="match status" value="1"/>
</dbReference>
<dbReference type="CDD" id="cd05230">
    <property type="entry name" value="UGD_SDR_e"/>
    <property type="match status" value="1"/>
</dbReference>
<dbReference type="FunFam" id="3.40.50.720:FF:000065">
    <property type="entry name" value="UDP-glucuronic acid decarboxylase 1"/>
    <property type="match status" value="1"/>
</dbReference>
<keyword evidence="6" id="KW-1133">Transmembrane helix</keyword>
<dbReference type="InterPro" id="IPR001509">
    <property type="entry name" value="Epimerase_deHydtase"/>
</dbReference>
<evidence type="ECO:0000256" key="9">
    <source>
        <dbReference type="ARBA" id="ARBA00023136"/>
    </source>
</evidence>
<keyword evidence="10" id="KW-0325">Glycoprotein</keyword>
<keyword evidence="5" id="KW-0735">Signal-anchor</keyword>
<keyword evidence="9" id="KW-0472">Membrane</keyword>
<reference evidence="14" key="1">
    <citation type="journal article" date="2021" name="Angew. Chem. Int. Ed. Engl.">
        <title>Gausemycins A,B - cyclic lipoglycopeptides from Streptomyces sp.</title>
        <authorList>
            <person name="Tyurin A."/>
            <person name="Alferova V."/>
            <person name="Paramonov A."/>
            <person name="Shuvalov M."/>
            <person name="Kudryakova G."/>
            <person name="Rogozhin E."/>
            <person name="Zherebker A."/>
            <person name="Brylev V."/>
            <person name="Chistov A."/>
            <person name="Baranova A."/>
            <person name="Birykov M."/>
            <person name="Ivanov I."/>
            <person name="Prokhorenko I."/>
            <person name="Grammatikova N."/>
            <person name="Kravchenko T."/>
            <person name="Isakova E."/>
            <person name="Mirchink E."/>
            <person name="Gladkikh E."/>
            <person name="Svirshchevskaya E."/>
            <person name="Mardanov A."/>
            <person name="Beletsky A."/>
            <person name="Kocharovskaya M."/>
            <person name="Kulyaeva V."/>
            <person name="Shashkov A."/>
            <person name="Nifantiev N."/>
            <person name="Apt A."/>
            <person name="Majorov K."/>
            <person name="Efimova S."/>
            <person name="Ravin N."/>
            <person name="Nikolaev E."/>
            <person name="Ostroumova O."/>
            <person name="Katrukha G."/>
            <person name="Lapchinskaya O."/>
            <person name="Dontsova O."/>
            <person name="Terekhov S."/>
            <person name="Osterman I."/>
            <person name="Shenkarev Z."/>
            <person name="Korshun V.A."/>
        </authorList>
    </citation>
    <scope>NUCLEOTIDE SEQUENCE</scope>
    <source>
        <strain evidence="14">INA-Ac-5812</strain>
    </source>
</reference>
<name>A0A8F2FA72_STRKN</name>
<evidence type="ECO:0000256" key="3">
    <source>
        <dbReference type="ARBA" id="ARBA00022692"/>
    </source>
</evidence>
<evidence type="ECO:0000256" key="5">
    <source>
        <dbReference type="ARBA" id="ARBA00022968"/>
    </source>
</evidence>
<keyword evidence="3" id="KW-0812">Transmembrane</keyword>
<organism evidence="14">
    <name type="scientific">Streptomyces kanamyceticus</name>
    <dbReference type="NCBI Taxonomy" id="1967"/>
    <lineage>
        <taxon>Bacteria</taxon>
        <taxon>Bacillati</taxon>
        <taxon>Actinomycetota</taxon>
        <taxon>Actinomycetes</taxon>
        <taxon>Kitasatosporales</taxon>
        <taxon>Streptomycetaceae</taxon>
        <taxon>Streptomyces</taxon>
    </lineage>
</organism>
<evidence type="ECO:0000256" key="8">
    <source>
        <dbReference type="ARBA" id="ARBA00023034"/>
    </source>
</evidence>
<dbReference type="InterPro" id="IPR044516">
    <property type="entry name" value="UXS-like"/>
</dbReference>
<dbReference type="GO" id="GO:0048040">
    <property type="term" value="F:UDP-glucuronate decarboxylase activity"/>
    <property type="evidence" value="ECO:0007669"/>
    <property type="project" value="TreeGrafter"/>
</dbReference>
<evidence type="ECO:0000256" key="7">
    <source>
        <dbReference type="ARBA" id="ARBA00023027"/>
    </source>
</evidence>
<evidence type="ECO:0000313" key="14">
    <source>
        <dbReference type="EMBL" id="QWT72266.1"/>
    </source>
</evidence>
<evidence type="ECO:0000256" key="4">
    <source>
        <dbReference type="ARBA" id="ARBA00022793"/>
    </source>
</evidence>
<dbReference type="SUPFAM" id="SSF51735">
    <property type="entry name" value="NAD(P)-binding Rossmann-fold domains"/>
    <property type="match status" value="1"/>
</dbReference>
<evidence type="ECO:0000256" key="6">
    <source>
        <dbReference type="ARBA" id="ARBA00022989"/>
    </source>
</evidence>
<dbReference type="EMBL" id="MZ394730">
    <property type="protein sequence ID" value="QWT72266.1"/>
    <property type="molecule type" value="Genomic_DNA"/>
</dbReference>
<sequence>MGGDRRNAVVTGGAGFLGSHLCERLLREGASVVCVDDFSTGNPDNIAHLMSDDRFSLVKRDICTGLEVDGPVDAIVHLASPASPQDYLRLPVETLRVGSAGTLAALELAKRTAARLVYASSSEVYGDPLVHPQDETYWGNVNPLGPRSVYDESKRFGEAAVAAFVREHGVDACVVRLFNTYGPRMKPDDGRMVPNFVVQALEGKPLTVYGSGRQTRSLCYVSDTVEALLRAVGSDHPGPMNLGNPVEMTVLEVAELIRDLTGSTSEITFLPGMEDDPRLRRPDIALARRVLGWQPEVPLRQGLAEVISSFRDLRAAARLGAVD</sequence>
<keyword evidence="11" id="KW-0456">Lyase</keyword>
<dbReference type="AlphaFoldDB" id="A0A8F2FA72"/>
<accession>A0A8F2FA72</accession>
<evidence type="ECO:0000256" key="10">
    <source>
        <dbReference type="ARBA" id="ARBA00023180"/>
    </source>
</evidence>
<keyword evidence="4" id="KW-0210">Decarboxylase</keyword>
<dbReference type="GO" id="GO:0005737">
    <property type="term" value="C:cytoplasm"/>
    <property type="evidence" value="ECO:0007669"/>
    <property type="project" value="TreeGrafter"/>
</dbReference>
<dbReference type="Pfam" id="PF01370">
    <property type="entry name" value="Epimerase"/>
    <property type="match status" value="1"/>
</dbReference>
<feature type="domain" description="NAD-dependent epimerase/dehydratase" evidence="13">
    <location>
        <begin position="9"/>
        <end position="243"/>
    </location>
</feature>
<dbReference type="InterPro" id="IPR036291">
    <property type="entry name" value="NAD(P)-bd_dom_sf"/>
</dbReference>
<evidence type="ECO:0000259" key="13">
    <source>
        <dbReference type="Pfam" id="PF01370"/>
    </source>
</evidence>
<evidence type="ECO:0000256" key="11">
    <source>
        <dbReference type="ARBA" id="ARBA00023239"/>
    </source>
</evidence>
<comment type="cofactor">
    <cofactor evidence="1">
        <name>NAD(+)</name>
        <dbReference type="ChEBI" id="CHEBI:57540"/>
    </cofactor>
</comment>
<dbReference type="PANTHER" id="PTHR43078">
    <property type="entry name" value="UDP-GLUCURONIC ACID DECARBOXYLASE-RELATED"/>
    <property type="match status" value="1"/>
</dbReference>
<evidence type="ECO:0000256" key="2">
    <source>
        <dbReference type="ARBA" id="ARBA00004323"/>
    </source>
</evidence>
<evidence type="ECO:0000256" key="1">
    <source>
        <dbReference type="ARBA" id="ARBA00001911"/>
    </source>
</evidence>
<protein>
    <submittedName>
        <fullName evidence="14">SDR family oxidoreductase</fullName>
    </submittedName>
</protein>
<dbReference type="UniPathway" id="UPA00796">
    <property type="reaction ID" value="UER00771"/>
</dbReference>
<dbReference type="GO" id="GO:0042732">
    <property type="term" value="P:D-xylose metabolic process"/>
    <property type="evidence" value="ECO:0007669"/>
    <property type="project" value="InterPro"/>
</dbReference>
<gene>
    <name evidence="14" type="primary">orf10</name>
</gene>
<reference evidence="14" key="2">
    <citation type="submission" date="2021-06" db="EMBL/GenBank/DDBJ databases">
        <authorList>
            <person name="Alferova V.A."/>
            <person name="Mardanov A.V."/>
            <person name="Beletsky A.V."/>
            <person name="Ravin N.V."/>
            <person name="Osterman I.A."/>
            <person name="Terekhov S.S."/>
        </authorList>
    </citation>
    <scope>NUCLEOTIDE SEQUENCE</scope>
    <source>
        <strain evidence="14">INA-Ac-5812</strain>
    </source>
</reference>